<sequence>SCYCLYGEYLSCSYQCHCAVDNECSAGTCPSGCNASLPFGYNWRGSSYQIGNVDLHKSTNMRAAHFYQKTYPATGALDGIIPYVINTYCAHLSKTYGISIDWCTDLGDIYKIYNITIYARNDG</sequence>
<feature type="non-terminal residue" evidence="1">
    <location>
        <position position="123"/>
    </location>
</feature>
<evidence type="ECO:0000313" key="1">
    <source>
        <dbReference type="EMBL" id="KAK2140244.1"/>
    </source>
</evidence>
<keyword evidence="2" id="KW-1185">Reference proteome</keyword>
<evidence type="ECO:0000313" key="2">
    <source>
        <dbReference type="Proteomes" id="UP001208570"/>
    </source>
</evidence>
<reference evidence="1" key="1">
    <citation type="journal article" date="2023" name="Mol. Biol. Evol.">
        <title>Third-Generation Sequencing Reveals the Adaptive Role of the Epigenome in Three Deep-Sea Polychaetes.</title>
        <authorList>
            <person name="Perez M."/>
            <person name="Aroh O."/>
            <person name="Sun Y."/>
            <person name="Lan Y."/>
            <person name="Juniper S.K."/>
            <person name="Young C.R."/>
            <person name="Angers B."/>
            <person name="Qian P.Y."/>
        </authorList>
    </citation>
    <scope>NUCLEOTIDE SEQUENCE</scope>
    <source>
        <strain evidence="1">P08H-3</strain>
    </source>
</reference>
<protein>
    <submittedName>
        <fullName evidence="1">Uncharacterized protein</fullName>
    </submittedName>
</protein>
<name>A0AAD9MRD8_9ANNE</name>
<organism evidence="1 2">
    <name type="scientific">Paralvinella palmiformis</name>
    <dbReference type="NCBI Taxonomy" id="53620"/>
    <lineage>
        <taxon>Eukaryota</taxon>
        <taxon>Metazoa</taxon>
        <taxon>Spiralia</taxon>
        <taxon>Lophotrochozoa</taxon>
        <taxon>Annelida</taxon>
        <taxon>Polychaeta</taxon>
        <taxon>Sedentaria</taxon>
        <taxon>Canalipalpata</taxon>
        <taxon>Terebellida</taxon>
        <taxon>Terebelliformia</taxon>
        <taxon>Alvinellidae</taxon>
        <taxon>Paralvinella</taxon>
    </lineage>
</organism>
<dbReference type="AlphaFoldDB" id="A0AAD9MRD8"/>
<dbReference type="Proteomes" id="UP001208570">
    <property type="component" value="Unassembled WGS sequence"/>
</dbReference>
<feature type="non-terminal residue" evidence="1">
    <location>
        <position position="1"/>
    </location>
</feature>
<gene>
    <name evidence="1" type="ORF">LSH36_1424g00026</name>
</gene>
<proteinExistence type="predicted"/>
<comment type="caution">
    <text evidence="1">The sequence shown here is derived from an EMBL/GenBank/DDBJ whole genome shotgun (WGS) entry which is preliminary data.</text>
</comment>
<accession>A0AAD9MRD8</accession>
<dbReference type="EMBL" id="JAODUP010001423">
    <property type="protein sequence ID" value="KAK2140244.1"/>
    <property type="molecule type" value="Genomic_DNA"/>
</dbReference>